<comment type="similarity">
    <text evidence="1">Belongs to the short-chain dehydrogenases/reductases (SDR) family.</text>
</comment>
<dbReference type="FunFam" id="3.40.50.720:FF:000084">
    <property type="entry name" value="Short-chain dehydrogenase reductase"/>
    <property type="match status" value="1"/>
</dbReference>
<evidence type="ECO:0000313" key="4">
    <source>
        <dbReference type="Proteomes" id="UP000028702"/>
    </source>
</evidence>
<protein>
    <submittedName>
        <fullName evidence="3">Putative oxidoreductase</fullName>
    </submittedName>
</protein>
<evidence type="ECO:0000256" key="1">
    <source>
        <dbReference type="ARBA" id="ARBA00006484"/>
    </source>
</evidence>
<dbReference type="InterPro" id="IPR002347">
    <property type="entry name" value="SDR_fam"/>
</dbReference>
<dbReference type="CDD" id="cd05233">
    <property type="entry name" value="SDR_c"/>
    <property type="match status" value="1"/>
</dbReference>
<proteinExistence type="inferred from homology"/>
<sequence>MERVKLGDGGRLAGKIAIVVGAGQAPGEGLGNGRATALRFAEEGAQVLLVDRNIKSAEETLDLIKKSGGKGSALEADISVEDDCRAIAEACLKTYGRIDILHNNVGIGHVADQDAVSMDEEIWERIFRVNMKGIMLVCKHVLPSMIEARSGVITNISSIAAVCTPPQLFAYKSSKAALNAFTQAMALKYASKNIRANVIMPGLIETPMATEQHVSGEERQKRNEMRNKAVPLGRQMGSAWDIANASLFLASDEARFITGVLLPVDGGQSARIG</sequence>
<dbReference type="STRING" id="1333998.M2A_3244"/>
<organism evidence="3 4">
    <name type="scientific">Tepidicaulis marinus</name>
    <dbReference type="NCBI Taxonomy" id="1333998"/>
    <lineage>
        <taxon>Bacteria</taxon>
        <taxon>Pseudomonadati</taxon>
        <taxon>Pseudomonadota</taxon>
        <taxon>Alphaproteobacteria</taxon>
        <taxon>Hyphomicrobiales</taxon>
        <taxon>Parvibaculaceae</taxon>
        <taxon>Tepidicaulis</taxon>
    </lineage>
</organism>
<dbReference type="EMBL" id="BBIO01000027">
    <property type="protein sequence ID" value="GAK46745.1"/>
    <property type="molecule type" value="Genomic_DNA"/>
</dbReference>
<dbReference type="PRINTS" id="PR00081">
    <property type="entry name" value="GDHRDH"/>
</dbReference>
<evidence type="ECO:0000256" key="2">
    <source>
        <dbReference type="ARBA" id="ARBA00023002"/>
    </source>
</evidence>
<name>A0A081BFC7_9HYPH</name>
<reference evidence="3 4" key="1">
    <citation type="submission" date="2014-07" db="EMBL/GenBank/DDBJ databases">
        <title>Tepidicaulis marinum gen. nov., sp. nov., a novel marine bacterium denitrifying nitrate to nitrous oxide strictly under microaerobic conditions.</title>
        <authorList>
            <person name="Takeuchi M."/>
            <person name="Yamagishi T."/>
            <person name="Kamagata Y."/>
            <person name="Oshima K."/>
            <person name="Hattori M."/>
            <person name="Katayama T."/>
            <person name="Hanada S."/>
            <person name="Tamaki H."/>
            <person name="Marumo K."/>
            <person name="Maeda H."/>
            <person name="Nedachi M."/>
            <person name="Iwasaki W."/>
            <person name="Suwa Y."/>
            <person name="Sakata S."/>
        </authorList>
    </citation>
    <scope>NUCLEOTIDE SEQUENCE [LARGE SCALE GENOMIC DNA]</scope>
    <source>
        <strain evidence="3 4">MA2</strain>
    </source>
</reference>
<dbReference type="PANTHER" id="PTHR24321">
    <property type="entry name" value="DEHYDROGENASES, SHORT CHAIN"/>
    <property type="match status" value="1"/>
</dbReference>
<dbReference type="eggNOG" id="COG1028">
    <property type="taxonomic scope" value="Bacteria"/>
</dbReference>
<dbReference type="SUPFAM" id="SSF51735">
    <property type="entry name" value="NAD(P)-binding Rossmann-fold domains"/>
    <property type="match status" value="1"/>
</dbReference>
<dbReference type="Proteomes" id="UP000028702">
    <property type="component" value="Unassembled WGS sequence"/>
</dbReference>
<comment type="caution">
    <text evidence="3">The sequence shown here is derived from an EMBL/GenBank/DDBJ whole genome shotgun (WGS) entry which is preliminary data.</text>
</comment>
<dbReference type="AlphaFoldDB" id="A0A081BFC7"/>
<dbReference type="NCBIfam" id="NF005559">
    <property type="entry name" value="PRK07231.1"/>
    <property type="match status" value="1"/>
</dbReference>
<dbReference type="Pfam" id="PF13561">
    <property type="entry name" value="adh_short_C2"/>
    <property type="match status" value="1"/>
</dbReference>
<dbReference type="Gene3D" id="3.40.50.720">
    <property type="entry name" value="NAD(P)-binding Rossmann-like Domain"/>
    <property type="match status" value="1"/>
</dbReference>
<dbReference type="InterPro" id="IPR036291">
    <property type="entry name" value="NAD(P)-bd_dom_sf"/>
</dbReference>
<gene>
    <name evidence="3" type="ORF">M2A_3244</name>
</gene>
<keyword evidence="4" id="KW-1185">Reference proteome</keyword>
<dbReference type="RefSeq" id="WP_045449678.1">
    <property type="nucleotide sequence ID" value="NZ_BBIO01000027.1"/>
</dbReference>
<keyword evidence="2" id="KW-0560">Oxidoreductase</keyword>
<dbReference type="PRINTS" id="PR00080">
    <property type="entry name" value="SDRFAMILY"/>
</dbReference>
<dbReference type="PANTHER" id="PTHR24321:SF15">
    <property type="entry name" value="OXIDOREDUCTASE UCPA"/>
    <property type="match status" value="1"/>
</dbReference>
<dbReference type="GO" id="GO:0016491">
    <property type="term" value="F:oxidoreductase activity"/>
    <property type="evidence" value="ECO:0007669"/>
    <property type="project" value="UniProtKB-KW"/>
</dbReference>
<accession>A0A081BFC7</accession>
<evidence type="ECO:0000313" key="3">
    <source>
        <dbReference type="EMBL" id="GAK46745.1"/>
    </source>
</evidence>